<reference evidence="1" key="1">
    <citation type="journal article" date="2025" name="Int. J. Syst. Evol. Microbiol.">
        <title>Streptomyces citrinus sp. nov., with yellow diffusible pigment.</title>
        <authorList>
            <person name="He Y."/>
            <person name="Yang E."/>
            <person name="Xu J."/>
            <person name="Sun Y."/>
            <person name="Sun L."/>
        </authorList>
    </citation>
    <scope>NUCLEOTIDE SEQUENCE</scope>
    <source>
        <strain evidence="1">Q6</strain>
    </source>
</reference>
<evidence type="ECO:0000313" key="1">
    <source>
        <dbReference type="EMBL" id="WWQ68641.1"/>
    </source>
</evidence>
<evidence type="ECO:0000313" key="2">
    <source>
        <dbReference type="Proteomes" id="UP001432251"/>
    </source>
</evidence>
<protein>
    <submittedName>
        <fullName evidence="1">Pyrroloquinoline quinone biosynthesis peptide chaperone PqqD</fullName>
    </submittedName>
</protein>
<organism evidence="1 2">
    <name type="scientific">Streptomyces citrinus</name>
    <dbReference type="NCBI Taxonomy" id="3118173"/>
    <lineage>
        <taxon>Bacteria</taxon>
        <taxon>Bacillati</taxon>
        <taxon>Actinomycetota</taxon>
        <taxon>Actinomycetes</taxon>
        <taxon>Kitasatosporales</taxon>
        <taxon>Streptomycetaceae</taxon>
        <taxon>Streptomyces</taxon>
    </lineage>
</organism>
<dbReference type="EMBL" id="CP146022">
    <property type="protein sequence ID" value="WWQ68641.1"/>
    <property type="molecule type" value="Genomic_DNA"/>
</dbReference>
<keyword evidence="2" id="KW-1185">Reference proteome</keyword>
<sequence length="87" mass="9505">MTSAPWCPTLPPGALLRHDPVRGAHVLLLPERVVVLHGSARAVLELCDGHRTGDDIATLLVEQHPAQAEREGIALFLDRLRTQGCLR</sequence>
<name>A0ACD5AN53_9ACTN</name>
<proteinExistence type="predicted"/>
<accession>A0ACD5AN53</accession>
<dbReference type="Proteomes" id="UP001432251">
    <property type="component" value="Chromosome"/>
</dbReference>
<gene>
    <name evidence="1" type="primary">pqqD</name>
    <name evidence="1" type="ORF">V2W30_38450</name>
</gene>